<organism evidence="1 2">
    <name type="scientific">Oopsacas minuta</name>
    <dbReference type="NCBI Taxonomy" id="111878"/>
    <lineage>
        <taxon>Eukaryota</taxon>
        <taxon>Metazoa</taxon>
        <taxon>Porifera</taxon>
        <taxon>Hexactinellida</taxon>
        <taxon>Hexasterophora</taxon>
        <taxon>Lyssacinosida</taxon>
        <taxon>Leucopsacidae</taxon>
        <taxon>Oopsacas</taxon>
    </lineage>
</organism>
<dbReference type="PANTHER" id="PTHR46114:SF1">
    <property type="entry name" value="ZAD DOMAIN-CONTAINING PROTEIN"/>
    <property type="match status" value="1"/>
</dbReference>
<comment type="caution">
    <text evidence="1">The sequence shown here is derived from an EMBL/GenBank/DDBJ whole genome shotgun (WGS) entry which is preliminary data.</text>
</comment>
<gene>
    <name evidence="1" type="ORF">LOD99_9025</name>
</gene>
<dbReference type="EMBL" id="JAKMXF010000349">
    <property type="protein sequence ID" value="KAI6646931.1"/>
    <property type="molecule type" value="Genomic_DNA"/>
</dbReference>
<accession>A0AAV7JEE4</accession>
<sequence>MLQRSWLPVSVNTNILHSEARITYYRCRDEELIRYFSEEGGFVFCNNIPGLLSAMGLSQYNSNEWRLFINSSKRSLKCVLLHIGNKFACVPIGHSIIFKEHYATVKMVLQKQCYDEHNWTACVELKMVNILLGQQSDYT</sequence>
<keyword evidence="2" id="KW-1185">Reference proteome</keyword>
<dbReference type="PANTHER" id="PTHR46114">
    <property type="entry name" value="APPLE DOMAIN-CONTAINING PROTEIN"/>
    <property type="match status" value="1"/>
</dbReference>
<evidence type="ECO:0000313" key="1">
    <source>
        <dbReference type="EMBL" id="KAI6646931.1"/>
    </source>
</evidence>
<name>A0AAV7JEE4_9METZ</name>
<dbReference type="AlphaFoldDB" id="A0AAV7JEE4"/>
<protein>
    <submittedName>
        <fullName evidence="1">Uncharacterized protein</fullName>
    </submittedName>
</protein>
<reference evidence="1 2" key="1">
    <citation type="journal article" date="2023" name="BMC Biol.">
        <title>The compact genome of the sponge Oopsacas minuta (Hexactinellida) is lacking key metazoan core genes.</title>
        <authorList>
            <person name="Santini S."/>
            <person name="Schenkelaars Q."/>
            <person name="Jourda C."/>
            <person name="Duchesne M."/>
            <person name="Belahbib H."/>
            <person name="Rocher C."/>
            <person name="Selva M."/>
            <person name="Riesgo A."/>
            <person name="Vervoort M."/>
            <person name="Leys S.P."/>
            <person name="Kodjabachian L."/>
            <person name="Le Bivic A."/>
            <person name="Borchiellini C."/>
            <person name="Claverie J.M."/>
            <person name="Renard E."/>
        </authorList>
    </citation>
    <scope>NUCLEOTIDE SEQUENCE [LARGE SCALE GENOMIC DNA]</scope>
    <source>
        <strain evidence="1">SPO-2</strain>
    </source>
</reference>
<dbReference type="Proteomes" id="UP001165289">
    <property type="component" value="Unassembled WGS sequence"/>
</dbReference>
<proteinExistence type="predicted"/>
<evidence type="ECO:0000313" key="2">
    <source>
        <dbReference type="Proteomes" id="UP001165289"/>
    </source>
</evidence>